<keyword evidence="4" id="KW-1185">Reference proteome</keyword>
<dbReference type="PANTHER" id="PTHR43000">
    <property type="entry name" value="DTDP-D-GLUCOSE 4,6-DEHYDRATASE-RELATED"/>
    <property type="match status" value="1"/>
</dbReference>
<evidence type="ECO:0000313" key="3">
    <source>
        <dbReference type="EMBL" id="MCQ6963434.1"/>
    </source>
</evidence>
<reference evidence="3 4" key="1">
    <citation type="journal article" date="2011" name="Appl. Environ. Microbiol.">
        <title>Methanogenic archaea isolated from Taiwan's Chelungpu fault.</title>
        <authorList>
            <person name="Wu S.Y."/>
            <person name="Lai M.C."/>
        </authorList>
    </citation>
    <scope>NUCLEOTIDE SEQUENCE [LARGE SCALE GENOMIC DNA]</scope>
    <source>
        <strain evidence="3 4">St545Mb</strain>
    </source>
</reference>
<dbReference type="InterPro" id="IPR001509">
    <property type="entry name" value="Epimerase_deHydtase"/>
</dbReference>
<organism evidence="3 4">
    <name type="scientific">Methanolobus chelungpuianus</name>
    <dbReference type="NCBI Taxonomy" id="502115"/>
    <lineage>
        <taxon>Archaea</taxon>
        <taxon>Methanobacteriati</taxon>
        <taxon>Methanobacteriota</taxon>
        <taxon>Stenosarchaea group</taxon>
        <taxon>Methanomicrobia</taxon>
        <taxon>Methanosarcinales</taxon>
        <taxon>Methanosarcinaceae</taxon>
        <taxon>Methanolobus</taxon>
    </lineage>
</organism>
<dbReference type="Gene3D" id="3.40.50.720">
    <property type="entry name" value="NAD(P)-binding Rossmann-like Domain"/>
    <property type="match status" value="1"/>
</dbReference>
<sequence length="306" mass="33178">MEKILITGGLGQIGGYLVDRLHAGSQVTVLDNMSSGSSYAVPEGVRFVKDDISSPQARELAASHDVVIHTAAQISVVRSMQEPVFDAQNNIFGTLNLLEGARIGNVRKFIYMSSAAVYGNPRYLPIDEAHPQEPLSPYGASKLCGEKYCSMYSRAYGLPTVSIRPFNIYSPRQDPSNPYSGVISKFISRVSQGLPPVIFGDGSQTRDFVSAHDVVDMIVLLMDKDICGGEVFNVGTGTKTSISELACMVLDAFRSDAGIEYRDPVQGDIRHSYSDISGARKAGYAPKVCLQEGLLEVIEAQGKRLE</sequence>
<dbReference type="Proteomes" id="UP001206983">
    <property type="component" value="Unassembled WGS sequence"/>
</dbReference>
<protein>
    <submittedName>
        <fullName evidence="3">Epimerase</fullName>
    </submittedName>
</protein>
<dbReference type="SUPFAM" id="SSF51735">
    <property type="entry name" value="NAD(P)-binding Rossmann-fold domains"/>
    <property type="match status" value="1"/>
</dbReference>
<name>A0AAE3HC69_9EURY</name>
<dbReference type="Pfam" id="PF01370">
    <property type="entry name" value="Epimerase"/>
    <property type="match status" value="1"/>
</dbReference>
<comment type="similarity">
    <text evidence="1">Belongs to the NAD(P)-dependent epimerase/dehydratase family.</text>
</comment>
<dbReference type="EMBL" id="JTEO01000005">
    <property type="protein sequence ID" value="MCQ6963434.1"/>
    <property type="molecule type" value="Genomic_DNA"/>
</dbReference>
<gene>
    <name evidence="3" type="ORF">PV02_10060</name>
</gene>
<accession>A0AAE3HC69</accession>
<evidence type="ECO:0000259" key="2">
    <source>
        <dbReference type="Pfam" id="PF01370"/>
    </source>
</evidence>
<proteinExistence type="inferred from homology"/>
<dbReference type="AlphaFoldDB" id="A0AAE3HC69"/>
<dbReference type="RefSeq" id="WP_256623310.1">
    <property type="nucleotide sequence ID" value="NZ_JTEO01000005.1"/>
</dbReference>
<feature type="domain" description="NAD-dependent epimerase/dehydratase" evidence="2">
    <location>
        <begin position="4"/>
        <end position="235"/>
    </location>
</feature>
<evidence type="ECO:0000313" key="4">
    <source>
        <dbReference type="Proteomes" id="UP001206983"/>
    </source>
</evidence>
<dbReference type="Gene3D" id="3.90.25.10">
    <property type="entry name" value="UDP-galactose 4-epimerase, domain 1"/>
    <property type="match status" value="1"/>
</dbReference>
<comment type="caution">
    <text evidence="3">The sequence shown here is derived from an EMBL/GenBank/DDBJ whole genome shotgun (WGS) entry which is preliminary data.</text>
</comment>
<evidence type="ECO:0000256" key="1">
    <source>
        <dbReference type="ARBA" id="ARBA00007637"/>
    </source>
</evidence>
<dbReference type="InterPro" id="IPR036291">
    <property type="entry name" value="NAD(P)-bd_dom_sf"/>
</dbReference>